<protein>
    <submittedName>
        <fullName evidence="1">10746_t:CDS:1</fullName>
    </submittedName>
</protein>
<dbReference type="SMART" id="SM00671">
    <property type="entry name" value="SEL1"/>
    <property type="match status" value="3"/>
</dbReference>
<gene>
    <name evidence="1" type="ORF">PBRASI_LOCUS5851</name>
</gene>
<sequence length="167" mass="18741">MSVNTSIKMLITSTDKAKTDMNHPQAQGVLAFCYEFGLGIEKDFKRAEQYYIPAAERGNGLAQARLAFLRKYGRPSVRIDRTEAEKWQQKVKDQGHHVSAMYHLANALEKGAGCEIDLRGATYWFEKAASYGCRSSCERLKRLLVRECMGSDYTGSEFVCGHYAPAA</sequence>
<dbReference type="Gene3D" id="1.25.40.10">
    <property type="entry name" value="Tetratricopeptide repeat domain"/>
    <property type="match status" value="1"/>
</dbReference>
<dbReference type="Pfam" id="PF08238">
    <property type="entry name" value="Sel1"/>
    <property type="match status" value="3"/>
</dbReference>
<dbReference type="OrthoDB" id="272077at2759"/>
<dbReference type="AlphaFoldDB" id="A0A9N9BEY9"/>
<proteinExistence type="predicted"/>
<keyword evidence="2" id="KW-1185">Reference proteome</keyword>
<evidence type="ECO:0000313" key="1">
    <source>
        <dbReference type="EMBL" id="CAG8566106.1"/>
    </source>
</evidence>
<dbReference type="EMBL" id="CAJVPI010000721">
    <property type="protein sequence ID" value="CAG8566106.1"/>
    <property type="molecule type" value="Genomic_DNA"/>
</dbReference>
<name>A0A9N9BEY9_9GLOM</name>
<evidence type="ECO:0000313" key="2">
    <source>
        <dbReference type="Proteomes" id="UP000789739"/>
    </source>
</evidence>
<accession>A0A9N9BEY9</accession>
<reference evidence="1" key="1">
    <citation type="submission" date="2021-06" db="EMBL/GenBank/DDBJ databases">
        <authorList>
            <person name="Kallberg Y."/>
            <person name="Tangrot J."/>
            <person name="Rosling A."/>
        </authorList>
    </citation>
    <scope>NUCLEOTIDE SEQUENCE</scope>
    <source>
        <strain evidence="1">BR232B</strain>
    </source>
</reference>
<dbReference type="InterPro" id="IPR006597">
    <property type="entry name" value="Sel1-like"/>
</dbReference>
<dbReference type="SUPFAM" id="SSF81901">
    <property type="entry name" value="HCP-like"/>
    <property type="match status" value="1"/>
</dbReference>
<dbReference type="PANTHER" id="PTHR43628">
    <property type="entry name" value="ACTIVATOR OF C KINASE PROTEIN 1-RELATED"/>
    <property type="match status" value="1"/>
</dbReference>
<dbReference type="Proteomes" id="UP000789739">
    <property type="component" value="Unassembled WGS sequence"/>
</dbReference>
<organism evidence="1 2">
    <name type="scientific">Paraglomus brasilianum</name>
    <dbReference type="NCBI Taxonomy" id="144538"/>
    <lineage>
        <taxon>Eukaryota</taxon>
        <taxon>Fungi</taxon>
        <taxon>Fungi incertae sedis</taxon>
        <taxon>Mucoromycota</taxon>
        <taxon>Glomeromycotina</taxon>
        <taxon>Glomeromycetes</taxon>
        <taxon>Paraglomerales</taxon>
        <taxon>Paraglomeraceae</taxon>
        <taxon>Paraglomus</taxon>
    </lineage>
</organism>
<comment type="caution">
    <text evidence="1">The sequence shown here is derived from an EMBL/GenBank/DDBJ whole genome shotgun (WGS) entry which is preliminary data.</text>
</comment>
<dbReference type="PANTHER" id="PTHR43628:SF1">
    <property type="entry name" value="CHITIN SYNTHASE REGULATORY FACTOR 2-RELATED"/>
    <property type="match status" value="1"/>
</dbReference>
<dbReference type="InterPro" id="IPR011990">
    <property type="entry name" value="TPR-like_helical_dom_sf"/>
</dbReference>
<dbReference type="InterPro" id="IPR052945">
    <property type="entry name" value="Mitotic_Regulator"/>
</dbReference>